<gene>
    <name evidence="1" type="ORF">N7E81_17665</name>
</gene>
<dbReference type="Proteomes" id="UP001062165">
    <property type="component" value="Chromosome"/>
</dbReference>
<accession>A0ABY6CZ36</accession>
<organism evidence="1 2">
    <name type="scientific">Reichenbachiella carrageenanivorans</name>
    <dbReference type="NCBI Taxonomy" id="2979869"/>
    <lineage>
        <taxon>Bacteria</taxon>
        <taxon>Pseudomonadati</taxon>
        <taxon>Bacteroidota</taxon>
        <taxon>Cytophagia</taxon>
        <taxon>Cytophagales</taxon>
        <taxon>Reichenbachiellaceae</taxon>
        <taxon>Reichenbachiella</taxon>
    </lineage>
</organism>
<dbReference type="PROSITE" id="PS51257">
    <property type="entry name" value="PROKAR_LIPOPROTEIN"/>
    <property type="match status" value="1"/>
</dbReference>
<dbReference type="EMBL" id="CP106735">
    <property type="protein sequence ID" value="UXX79184.1"/>
    <property type="molecule type" value="Genomic_DNA"/>
</dbReference>
<sequence>MKKYLLITTLALAIISCSEKPPTNEQIVNSLISQIDSIESIPKFNKAYYRLIDSLYSVAPNNTYVLPKVINNAFNDKNDSLVIVLSQQLFDSLPLSYCNLFYGLSLERIGLQDSANQHYQYLLQNYPDSITLLNGNFSKYELLTVLHGKDSALSELRTVSDQSSYGYLRTQNDIENYIGNGMHEFIWFGTDKDFPNEYHAIIPDSLFLTGKINSMRKISEYFVKYGVNIYNVGTDTKNQAYIFSSKPQYAEKIKAIKELTITRTN</sequence>
<evidence type="ECO:0000313" key="1">
    <source>
        <dbReference type="EMBL" id="UXX79184.1"/>
    </source>
</evidence>
<protein>
    <submittedName>
        <fullName evidence="1">Uncharacterized protein</fullName>
    </submittedName>
</protein>
<reference evidence="1" key="1">
    <citation type="submission" date="2022-10" db="EMBL/GenBank/DDBJ databases">
        <title>Comparative genomics and taxonomic characterization of three novel marine species of genus Reichenbachiella exhibiting antioxidant and polysaccharide degradation activities.</title>
        <authorList>
            <person name="Muhammad N."/>
            <person name="Lee Y.-J."/>
            <person name="Ko J."/>
            <person name="Kim S.-G."/>
        </authorList>
    </citation>
    <scope>NUCLEOTIDE SEQUENCE</scope>
    <source>
        <strain evidence="1">Wsw4-B4</strain>
    </source>
</reference>
<name>A0ABY6CZ36_9BACT</name>
<proteinExistence type="predicted"/>
<evidence type="ECO:0000313" key="2">
    <source>
        <dbReference type="Proteomes" id="UP001062165"/>
    </source>
</evidence>
<dbReference type="RefSeq" id="WP_263050927.1">
    <property type="nucleotide sequence ID" value="NZ_CP106735.1"/>
</dbReference>
<keyword evidence="2" id="KW-1185">Reference proteome</keyword>